<dbReference type="Proteomes" id="UP000271374">
    <property type="component" value="Unassembled WGS sequence"/>
</dbReference>
<proteinExistence type="predicted"/>
<dbReference type="RefSeq" id="WP_126410093.1">
    <property type="nucleotide sequence ID" value="NZ_RXNT01000016.1"/>
</dbReference>
<evidence type="ECO:0000256" key="1">
    <source>
        <dbReference type="SAM" id="Phobius"/>
    </source>
</evidence>
<sequence>MRGAVGIAFFLLISFSIMVFIPDIIVYGTWAYKANSIVEKVTKEAEIQGGVTPSVEAHYNQIIKDFGMEDKGFTIKYSKKGQLQHQGRFTVEFEGAYTFRSFNLLGTGIGNFTLPIKANDSGRSEVWYR</sequence>
<keyword evidence="1" id="KW-1133">Transmembrane helix</keyword>
<keyword evidence="1" id="KW-0812">Transmembrane</keyword>
<keyword evidence="3" id="KW-1185">Reference proteome</keyword>
<gene>
    <name evidence="2" type="ORF">EKG37_17450</name>
</gene>
<organism evidence="2 3">
    <name type="scientific">Bacillus yapensis</name>
    <dbReference type="NCBI Taxonomy" id="2492960"/>
    <lineage>
        <taxon>Bacteria</taxon>
        <taxon>Bacillati</taxon>
        <taxon>Bacillota</taxon>
        <taxon>Bacilli</taxon>
        <taxon>Bacillales</taxon>
        <taxon>Bacillaceae</taxon>
        <taxon>Bacillus</taxon>
    </lineage>
</organism>
<name>A0A3S0JSL0_9BACI</name>
<dbReference type="AlphaFoldDB" id="A0A3S0JSL0"/>
<protein>
    <submittedName>
        <fullName evidence="2">DUF4320 family protein</fullName>
    </submittedName>
</protein>
<dbReference type="InterPro" id="IPR025469">
    <property type="entry name" value="DUF4320"/>
</dbReference>
<feature type="transmembrane region" description="Helical" evidence="1">
    <location>
        <begin position="6"/>
        <end position="30"/>
    </location>
</feature>
<reference evidence="2 3" key="1">
    <citation type="submission" date="2018-12" db="EMBL/GenBank/DDBJ databases">
        <title>Bacillus yapensis draft genome sequence.</title>
        <authorList>
            <person name="Yu L."/>
            <person name="Xu X."/>
            <person name="Tang X."/>
        </authorList>
    </citation>
    <scope>NUCLEOTIDE SEQUENCE [LARGE SCALE GENOMIC DNA]</scope>
    <source>
        <strain evidence="2 3">XXST-01</strain>
    </source>
</reference>
<accession>A0A3S0JSL0</accession>
<dbReference type="OrthoDB" id="2655803at2"/>
<comment type="caution">
    <text evidence="2">The sequence shown here is derived from an EMBL/GenBank/DDBJ whole genome shotgun (WGS) entry which is preliminary data.</text>
</comment>
<keyword evidence="1" id="KW-0472">Membrane</keyword>
<evidence type="ECO:0000313" key="2">
    <source>
        <dbReference type="EMBL" id="RTR28089.1"/>
    </source>
</evidence>
<dbReference type="Pfam" id="PF14208">
    <property type="entry name" value="DUF4320"/>
    <property type="match status" value="1"/>
</dbReference>
<dbReference type="EMBL" id="RXNT01000016">
    <property type="protein sequence ID" value="RTR28089.1"/>
    <property type="molecule type" value="Genomic_DNA"/>
</dbReference>
<evidence type="ECO:0000313" key="3">
    <source>
        <dbReference type="Proteomes" id="UP000271374"/>
    </source>
</evidence>